<dbReference type="SUPFAM" id="SSF47413">
    <property type="entry name" value="lambda repressor-like DNA-binding domains"/>
    <property type="match status" value="1"/>
</dbReference>
<comment type="caution">
    <text evidence="2">The sequence shown here is derived from an EMBL/GenBank/DDBJ whole genome shotgun (WGS) entry which is preliminary data.</text>
</comment>
<name>A0A7X0M7N6_9ACTN</name>
<dbReference type="Gene3D" id="1.10.260.40">
    <property type="entry name" value="lambda repressor-like DNA-binding domains"/>
    <property type="match status" value="1"/>
</dbReference>
<proteinExistence type="predicted"/>
<accession>A0A7X0M7N6</accession>
<dbReference type="EMBL" id="JACHIU010000001">
    <property type="protein sequence ID" value="MBB6473224.1"/>
    <property type="molecule type" value="Genomic_DNA"/>
</dbReference>
<dbReference type="CDD" id="cd00093">
    <property type="entry name" value="HTH_XRE"/>
    <property type="match status" value="1"/>
</dbReference>
<evidence type="ECO:0000313" key="3">
    <source>
        <dbReference type="Proteomes" id="UP000555564"/>
    </source>
</evidence>
<dbReference type="Proteomes" id="UP000555564">
    <property type="component" value="Unassembled WGS sequence"/>
</dbReference>
<sequence>MNREDLAGFLRDRRAKVRPYDVGLPDGGRRRTPGLRRQEVAQLAGMSVDYYIRLEQARGPVPSRQVLNALSRALMLTTDERAHLYNLACPTPLRPAAGPRQDVPPGIRRLLAQMTDVPAYVVDARYEILAWNALASALMGDLESVPADRRNVVRWVFTSPSLREHMASEEKSRFARLCVADLRAAAARYPEDKGIGDLVAEMRAVSPEFAALWAAHEVAVRRDQPKRLEHPLVGPLDVVCQVLDVPDRDQRLVVYTVEPGSPSMRALRRLREMTEAGVPPVVCMPGPAMEPAVREAARRGPS</sequence>
<dbReference type="PANTHER" id="PTHR35010:SF2">
    <property type="entry name" value="BLL4672 PROTEIN"/>
    <property type="match status" value="1"/>
</dbReference>
<dbReference type="Gene3D" id="3.30.450.180">
    <property type="match status" value="1"/>
</dbReference>
<dbReference type="InterPro" id="IPR041413">
    <property type="entry name" value="MLTR_LBD"/>
</dbReference>
<dbReference type="PROSITE" id="PS50943">
    <property type="entry name" value="HTH_CROC1"/>
    <property type="match status" value="1"/>
</dbReference>
<dbReference type="SMART" id="SM00530">
    <property type="entry name" value="HTH_XRE"/>
    <property type="match status" value="1"/>
</dbReference>
<organism evidence="2 3">
    <name type="scientific">Sphaerisporangium rubeum</name>
    <dbReference type="NCBI Taxonomy" id="321317"/>
    <lineage>
        <taxon>Bacteria</taxon>
        <taxon>Bacillati</taxon>
        <taxon>Actinomycetota</taxon>
        <taxon>Actinomycetes</taxon>
        <taxon>Streptosporangiales</taxon>
        <taxon>Streptosporangiaceae</taxon>
        <taxon>Sphaerisporangium</taxon>
    </lineage>
</organism>
<evidence type="ECO:0000313" key="2">
    <source>
        <dbReference type="EMBL" id="MBB6473224.1"/>
    </source>
</evidence>
<feature type="domain" description="HTH cro/C1-type" evidence="1">
    <location>
        <begin position="34"/>
        <end position="81"/>
    </location>
</feature>
<gene>
    <name evidence="2" type="ORF">BJ992_002655</name>
</gene>
<dbReference type="AlphaFoldDB" id="A0A7X0M7N6"/>
<dbReference type="Pfam" id="PF17765">
    <property type="entry name" value="MLTR_LBD"/>
    <property type="match status" value="1"/>
</dbReference>
<dbReference type="Pfam" id="PF13560">
    <property type="entry name" value="HTH_31"/>
    <property type="match status" value="1"/>
</dbReference>
<dbReference type="GO" id="GO:0003677">
    <property type="term" value="F:DNA binding"/>
    <property type="evidence" value="ECO:0007669"/>
    <property type="project" value="InterPro"/>
</dbReference>
<evidence type="ECO:0000259" key="1">
    <source>
        <dbReference type="PROSITE" id="PS50943"/>
    </source>
</evidence>
<protein>
    <submittedName>
        <fullName evidence="2">Transcriptional regulator with XRE-family HTH domain</fullName>
    </submittedName>
</protein>
<dbReference type="InterPro" id="IPR010982">
    <property type="entry name" value="Lambda_DNA-bd_dom_sf"/>
</dbReference>
<dbReference type="RefSeq" id="WP_184980827.1">
    <property type="nucleotide sequence ID" value="NZ_BAAALO010000005.1"/>
</dbReference>
<dbReference type="InterPro" id="IPR001387">
    <property type="entry name" value="Cro/C1-type_HTH"/>
</dbReference>
<reference evidence="2 3" key="1">
    <citation type="submission" date="2020-08" db="EMBL/GenBank/DDBJ databases">
        <title>Sequencing the genomes of 1000 actinobacteria strains.</title>
        <authorList>
            <person name="Klenk H.-P."/>
        </authorList>
    </citation>
    <scope>NUCLEOTIDE SEQUENCE [LARGE SCALE GENOMIC DNA]</scope>
    <source>
        <strain evidence="2 3">DSM 44936</strain>
    </source>
</reference>
<keyword evidence="3" id="KW-1185">Reference proteome</keyword>
<dbReference type="PANTHER" id="PTHR35010">
    <property type="entry name" value="BLL4672 PROTEIN-RELATED"/>
    <property type="match status" value="1"/>
</dbReference>